<evidence type="ECO:0000313" key="8">
    <source>
        <dbReference type="Proteomes" id="UP000663860"/>
    </source>
</evidence>
<dbReference type="PROSITE" id="PS50005">
    <property type="entry name" value="TPR"/>
    <property type="match status" value="1"/>
</dbReference>
<protein>
    <recommendedName>
        <fullName evidence="9">Tetratricopeptide repeat protein 27</fullName>
    </recommendedName>
</protein>
<dbReference type="AlphaFoldDB" id="A0A813M548"/>
<feature type="transmembrane region" description="Helical" evidence="5">
    <location>
        <begin position="135"/>
        <end position="155"/>
    </location>
</feature>
<dbReference type="InterPro" id="IPR044244">
    <property type="entry name" value="TTC27/Emw1"/>
</dbReference>
<proteinExistence type="inferred from homology"/>
<dbReference type="PANTHER" id="PTHR16193:SF0">
    <property type="entry name" value="TETRATRICOPEPTIDE REPEAT PROTEIN 27"/>
    <property type="match status" value="1"/>
</dbReference>
<keyword evidence="2 4" id="KW-0802">TPR repeat</keyword>
<dbReference type="Pfam" id="PF13181">
    <property type="entry name" value="TPR_8"/>
    <property type="match status" value="1"/>
</dbReference>
<organism evidence="6 8">
    <name type="scientific">Adineta steineri</name>
    <dbReference type="NCBI Taxonomy" id="433720"/>
    <lineage>
        <taxon>Eukaryota</taxon>
        <taxon>Metazoa</taxon>
        <taxon>Spiralia</taxon>
        <taxon>Gnathifera</taxon>
        <taxon>Rotifera</taxon>
        <taxon>Eurotatoria</taxon>
        <taxon>Bdelloidea</taxon>
        <taxon>Adinetida</taxon>
        <taxon>Adinetidae</taxon>
        <taxon>Adineta</taxon>
    </lineage>
</organism>
<evidence type="ECO:0000313" key="6">
    <source>
        <dbReference type="EMBL" id="CAF0712530.1"/>
    </source>
</evidence>
<evidence type="ECO:0000256" key="3">
    <source>
        <dbReference type="ARBA" id="ARBA00024020"/>
    </source>
</evidence>
<dbReference type="Gene3D" id="1.25.40.10">
    <property type="entry name" value="Tetratricopeptide repeat domain"/>
    <property type="match status" value="1"/>
</dbReference>
<dbReference type="EMBL" id="CAJOBB010000770">
    <property type="protein sequence ID" value="CAF3747912.1"/>
    <property type="molecule type" value="Genomic_DNA"/>
</dbReference>
<reference evidence="6" key="1">
    <citation type="submission" date="2021-02" db="EMBL/GenBank/DDBJ databases">
        <authorList>
            <person name="Nowell W R."/>
        </authorList>
    </citation>
    <scope>NUCLEOTIDE SEQUENCE</scope>
</reference>
<evidence type="ECO:0008006" key="9">
    <source>
        <dbReference type="Google" id="ProtNLM"/>
    </source>
</evidence>
<accession>A0A813M548</accession>
<gene>
    <name evidence="6" type="ORF">IZO911_LOCUS246</name>
    <name evidence="7" type="ORF">KXQ929_LOCUS14061</name>
</gene>
<feature type="transmembrane region" description="Helical" evidence="5">
    <location>
        <begin position="103"/>
        <end position="123"/>
    </location>
</feature>
<evidence type="ECO:0000256" key="1">
    <source>
        <dbReference type="ARBA" id="ARBA00022737"/>
    </source>
</evidence>
<keyword evidence="5" id="KW-0472">Membrane</keyword>
<comment type="similarity">
    <text evidence="3">Belongs to the TTC27 family.</text>
</comment>
<evidence type="ECO:0000256" key="4">
    <source>
        <dbReference type="PROSITE-ProRule" id="PRU00339"/>
    </source>
</evidence>
<dbReference type="InterPro" id="IPR019734">
    <property type="entry name" value="TPR_rpt"/>
</dbReference>
<dbReference type="EMBL" id="CAJNOE010000001">
    <property type="protein sequence ID" value="CAF0712530.1"/>
    <property type="molecule type" value="Genomic_DNA"/>
</dbReference>
<evidence type="ECO:0000256" key="5">
    <source>
        <dbReference type="SAM" id="Phobius"/>
    </source>
</evidence>
<dbReference type="InterPro" id="IPR011990">
    <property type="entry name" value="TPR-like_helical_dom_sf"/>
</dbReference>
<keyword evidence="5" id="KW-0812">Transmembrane</keyword>
<sequence length="851" mass="100335">MKISQQIWNDLLMTPNNRSVTQIKYTDNGVCFEILIETKKNDCFEIYYLEWLNELICFVVNGSYEKLFNENPNLRDFVNKNHDDIQSIEIMNKLNHDQELVDLLYVLIGIAYLQLFIINNFLGPKIELDNNVEQSISEVVMILFLIYYFSYIVYFQSSINELLTCDGVIPVSTVQHLDYLYQATKVFNVERNTNWTDYWWTMRTLFTHQKMLEERSMTLCDNIQRCIDKLLAYQSEMNKTQQILFFIEMAYASQYYYNWKQVETAKTKIIELSGLEINLTGQLGKRTRYQLNNTSQLLLDITRKDLQQTSTNNNKTNDETLVLPKNLALNDDVVLNQIQFENESDNQNLTIQLNVIEQLALLLIISDRQINNPRHEITTEEQLAFLTYILARPINWCIQTCSLTFRCQHETESSRKIERTLLQLQELIDQQDNKDPSSSFRLEYFHSTPVYPTWKLKSDIANIYVKLGLVNNALDLYLHLKKWSDVISCYQILKKLSLAEHVIREQLKIKETPDLLCSLGEVTDEFEYFERAWILSKERNGRAQRLMGKYYFNRGNYEKACEHLVKAVEINSLQHDTWFWLGSAAFRTEKWELGARAYSRCTNIESDNFEAWNNLAACHTKLKQKDRAHKVFIEAIKCNYDNWKVWENFLWTSADCGEIDDVIQAYHRLLDLKTKYIDKEVLQRLVHLLSENDQNEIWNKIYQKSLELFGRLTSQVTNDADIWELYSDLCQLKKEDTSLDWHMKTLQHLQRAQRCAVNQSSSWENEINTINDVLILSNKLAISTISKLTEHRENESFKQLCHSIRLALNSVMTRLKQKYDTSLLTTNEIMAENVQQLEKSLLQLTDMLLKS</sequence>
<evidence type="ECO:0000256" key="2">
    <source>
        <dbReference type="ARBA" id="ARBA00022803"/>
    </source>
</evidence>
<keyword evidence="1" id="KW-0677">Repeat</keyword>
<name>A0A813M548_9BILA</name>
<evidence type="ECO:0000313" key="7">
    <source>
        <dbReference type="EMBL" id="CAF3747912.1"/>
    </source>
</evidence>
<dbReference type="Proteomes" id="UP000663860">
    <property type="component" value="Unassembled WGS sequence"/>
</dbReference>
<comment type="caution">
    <text evidence="6">The sequence shown here is derived from an EMBL/GenBank/DDBJ whole genome shotgun (WGS) entry which is preliminary data.</text>
</comment>
<feature type="repeat" description="TPR" evidence="4">
    <location>
        <begin position="541"/>
        <end position="574"/>
    </location>
</feature>
<keyword evidence="5" id="KW-1133">Transmembrane helix</keyword>
<dbReference type="SUPFAM" id="SSF48452">
    <property type="entry name" value="TPR-like"/>
    <property type="match status" value="2"/>
</dbReference>
<dbReference type="Proteomes" id="UP000663868">
    <property type="component" value="Unassembled WGS sequence"/>
</dbReference>
<dbReference type="PANTHER" id="PTHR16193">
    <property type="entry name" value="TETRATRICOPEPTIDE REPEAT PROTEIN 27"/>
    <property type="match status" value="1"/>
</dbReference>
<dbReference type="SMART" id="SM00028">
    <property type="entry name" value="TPR"/>
    <property type="match status" value="3"/>
</dbReference>